<dbReference type="OrthoDB" id="282522at2"/>
<gene>
    <name evidence="2" type="ORF">CA85_40200</name>
</gene>
<dbReference type="Proteomes" id="UP000318053">
    <property type="component" value="Unassembled WGS sequence"/>
</dbReference>
<evidence type="ECO:0000313" key="2">
    <source>
        <dbReference type="EMBL" id="TWT56489.1"/>
    </source>
</evidence>
<comment type="caution">
    <text evidence="2">The sequence shown here is derived from an EMBL/GenBank/DDBJ whole genome shotgun (WGS) entry which is preliminary data.</text>
</comment>
<feature type="region of interest" description="Disordered" evidence="1">
    <location>
        <begin position="11"/>
        <end position="51"/>
    </location>
</feature>
<dbReference type="EMBL" id="SJPK01000012">
    <property type="protein sequence ID" value="TWT56489.1"/>
    <property type="molecule type" value="Genomic_DNA"/>
</dbReference>
<reference evidence="2 3" key="1">
    <citation type="submission" date="2019-02" db="EMBL/GenBank/DDBJ databases">
        <title>Deep-cultivation of Planctomycetes and their phenomic and genomic characterization uncovers novel biology.</title>
        <authorList>
            <person name="Wiegand S."/>
            <person name="Jogler M."/>
            <person name="Boedeker C."/>
            <person name="Pinto D."/>
            <person name="Vollmers J."/>
            <person name="Rivas-Marin E."/>
            <person name="Kohn T."/>
            <person name="Peeters S.H."/>
            <person name="Heuer A."/>
            <person name="Rast P."/>
            <person name="Oberbeckmann S."/>
            <person name="Bunk B."/>
            <person name="Jeske O."/>
            <person name="Meyerdierks A."/>
            <person name="Storesund J.E."/>
            <person name="Kallscheuer N."/>
            <person name="Luecker S."/>
            <person name="Lage O.M."/>
            <person name="Pohl T."/>
            <person name="Merkel B.J."/>
            <person name="Hornburger P."/>
            <person name="Mueller R.-W."/>
            <person name="Bruemmer F."/>
            <person name="Labrenz M."/>
            <person name="Spormann A.M."/>
            <person name="Op Den Camp H."/>
            <person name="Overmann J."/>
            <person name="Amann R."/>
            <person name="Jetten M.S.M."/>
            <person name="Mascher T."/>
            <person name="Medema M.H."/>
            <person name="Devos D.P."/>
            <person name="Kaster A.-K."/>
            <person name="Ovreas L."/>
            <person name="Rohde M."/>
            <person name="Galperin M.Y."/>
            <person name="Jogler C."/>
        </authorList>
    </citation>
    <scope>NUCLEOTIDE SEQUENCE [LARGE SCALE GENOMIC DNA]</scope>
    <source>
        <strain evidence="2 3">CA85</strain>
    </source>
</reference>
<dbReference type="AlphaFoldDB" id="A0A5C5X1K9"/>
<evidence type="ECO:0000256" key="1">
    <source>
        <dbReference type="SAM" id="MobiDB-lite"/>
    </source>
</evidence>
<evidence type="ECO:0000313" key="3">
    <source>
        <dbReference type="Proteomes" id="UP000318053"/>
    </source>
</evidence>
<sequence length="101" mass="11228">MATINAYWRHAPFSHDAGQRNRDDIAGSEADSVHTGTLSDEHQEVSDGRPVLVEDETGRVYQAADLPPGTQVMVSHTTDQIQQIIEKSRRVGFEVIINDKN</sequence>
<name>A0A5C5X1K9_9BACT</name>
<protein>
    <submittedName>
        <fullName evidence="2">Uncharacterized protein</fullName>
    </submittedName>
</protein>
<keyword evidence="3" id="KW-1185">Reference proteome</keyword>
<dbReference type="RefSeq" id="WP_146392911.1">
    <property type="nucleotide sequence ID" value="NZ_SJPK01000012.1"/>
</dbReference>
<accession>A0A5C5X1K9</accession>
<proteinExistence type="predicted"/>
<organism evidence="2 3">
    <name type="scientific">Allorhodopirellula solitaria</name>
    <dbReference type="NCBI Taxonomy" id="2527987"/>
    <lineage>
        <taxon>Bacteria</taxon>
        <taxon>Pseudomonadati</taxon>
        <taxon>Planctomycetota</taxon>
        <taxon>Planctomycetia</taxon>
        <taxon>Pirellulales</taxon>
        <taxon>Pirellulaceae</taxon>
        <taxon>Allorhodopirellula</taxon>
    </lineage>
</organism>